<dbReference type="GO" id="GO:0035091">
    <property type="term" value="F:phosphatidylinositol binding"/>
    <property type="evidence" value="ECO:0007669"/>
    <property type="project" value="InterPro"/>
</dbReference>
<dbReference type="PROSITE" id="PS50004">
    <property type="entry name" value="C2"/>
    <property type="match status" value="1"/>
</dbReference>
<dbReference type="GO" id="GO:0016477">
    <property type="term" value="P:cell migration"/>
    <property type="evidence" value="ECO:0007669"/>
    <property type="project" value="TreeGrafter"/>
</dbReference>
<dbReference type="SUPFAM" id="SSF56112">
    <property type="entry name" value="Protein kinase-like (PK-like)"/>
    <property type="match status" value="1"/>
</dbReference>
<evidence type="ECO:0000256" key="2">
    <source>
        <dbReference type="ARBA" id="ARBA00012073"/>
    </source>
</evidence>
<dbReference type="GO" id="GO:0043491">
    <property type="term" value="P:phosphatidylinositol 3-kinase/protein kinase B signal transduction"/>
    <property type="evidence" value="ECO:0007669"/>
    <property type="project" value="TreeGrafter"/>
</dbReference>
<evidence type="ECO:0000256" key="4">
    <source>
        <dbReference type="ARBA" id="ARBA00022741"/>
    </source>
</evidence>
<name>A0A0N4U4X6_DRAME</name>
<proteinExistence type="predicted"/>
<reference evidence="11 13" key="2">
    <citation type="submission" date="2018-11" db="EMBL/GenBank/DDBJ databases">
        <authorList>
            <consortium name="Pathogen Informatics"/>
        </authorList>
    </citation>
    <scope>NUCLEOTIDE SEQUENCE [LARGE SCALE GENOMIC DNA]</scope>
</reference>
<evidence type="ECO:0000313" key="13">
    <source>
        <dbReference type="Proteomes" id="UP000274756"/>
    </source>
</evidence>
<keyword evidence="5" id="KW-0418">Kinase</keyword>
<evidence type="ECO:0000313" key="11">
    <source>
        <dbReference type="EMBL" id="VDN56255.1"/>
    </source>
</evidence>
<dbReference type="SMART" id="SM00146">
    <property type="entry name" value="PI3Kc"/>
    <property type="match status" value="1"/>
</dbReference>
<gene>
    <name evidence="11" type="ORF">DME_LOCUS6228</name>
</gene>
<dbReference type="InterPro" id="IPR001263">
    <property type="entry name" value="PI3K_accessory_dom"/>
</dbReference>
<dbReference type="InterPro" id="IPR036871">
    <property type="entry name" value="PX_dom_sf"/>
</dbReference>
<dbReference type="AlphaFoldDB" id="A0A0N4U4X6"/>
<evidence type="ECO:0000259" key="9">
    <source>
        <dbReference type="PROSITE" id="PS50290"/>
    </source>
</evidence>
<evidence type="ECO:0000256" key="5">
    <source>
        <dbReference type="ARBA" id="ARBA00022777"/>
    </source>
</evidence>
<dbReference type="InterPro" id="IPR000008">
    <property type="entry name" value="C2_dom"/>
</dbReference>
<dbReference type="Gene3D" id="3.30.1010.10">
    <property type="entry name" value="Phosphatidylinositol 3-kinase Catalytic Subunit, Chain A, domain 4"/>
    <property type="match status" value="1"/>
</dbReference>
<keyword evidence="4" id="KW-0547">Nucleotide-binding</keyword>
<feature type="domain" description="PI3K/PI4K catalytic" evidence="9">
    <location>
        <begin position="344"/>
        <end position="620"/>
    </location>
</feature>
<dbReference type="GO" id="GO:0005942">
    <property type="term" value="C:phosphatidylinositol 3-kinase complex"/>
    <property type="evidence" value="ECO:0007669"/>
    <property type="project" value="TreeGrafter"/>
</dbReference>
<dbReference type="Gene3D" id="2.60.40.150">
    <property type="entry name" value="C2 domain"/>
    <property type="match status" value="1"/>
</dbReference>
<dbReference type="EC" id="2.7.1.137" evidence="2"/>
<reference evidence="14" key="1">
    <citation type="submission" date="2017-02" db="UniProtKB">
        <authorList>
            <consortium name="WormBaseParasite"/>
        </authorList>
    </citation>
    <scope>IDENTIFICATION</scope>
</reference>
<dbReference type="PANTHER" id="PTHR10048">
    <property type="entry name" value="PHOSPHATIDYLINOSITOL KINASE"/>
    <property type="match status" value="1"/>
</dbReference>
<dbReference type="Pfam" id="PF00454">
    <property type="entry name" value="PI3_PI4_kinase"/>
    <property type="match status" value="1"/>
</dbReference>
<sequence>MSIVVFHNEDVGREFSISQVLCIREWKNTINYLLYMVDIKYSWSLLYEEPETSYSSWKFPPHVPFGIRMDPSYFKLSNVFIIRKLEMLQQIPITTLEGNNCNPPSRERKIFKVNNSFGRSTLSSDEKEILWEKRSFLMHIPDALPLVLASAVAWDWASLNNVYQLVDDWIPLSPVQSVELLLPHFADVVIREKALTWLKSASSDFIFNFLPELVEALRFEAYENSALAVYLITLCAGDRRLAFELYWQLQQRINHLRERPFRNRCKLLQNQIFQILDEEFRLDIQNQHHLLRILNSISENMKDSSESSKMLSILHRNLSLLDARILENNVRLPILPSFLCTGINVSESSFFNSLTKPLKIVFKGLKTSYSILYKIGDDMRQDALVLQLVKIMNDIWLSQGLDLKMIIFRCIPLSARTGMVELVPSCRTLCEIQKSVGATGVFKDDLLKNWLQMQNPTEFQYKIALENFQLSCAGWCVATYVLGVGDRHNDNILVTTKGHVFHIDFGKYMGDWQKAAGFRRDRVPFIFTSDMAYVINDGSSQSATGRYQLFVDNCCKAFNLLRKKYSLLVNLMKLVTCSDIPGMDMEAVNFVQSNLMLNLTDTQATVQFTRMIEESLKSKFPRLNFFAHTLVQLKATPSMIYGGFDDPNKLSFVPQLYTEQEEGRIISVVVLSFEKWHMPDKMYKLEVRRVNETVSSIIYRSFPEFSELYVKLCRRFPIAALPALSRTSGMGRSNIRSVAERRQADIQQFIFLLFDQNDEIAHCDLVYTFFHIIYRDSAPDESNKLAISNVDCRRIALITGSIFLRISYCKQQCTLNIFVGHVKGLKTINRQVPDSYVKTYLHPDPQRISKRKTRVVKNTQTPTFNEEFRDSHSLGLLWPSLFASQVIAISVISVSDSYIRYLVDWPLYYSTVNEKMLSEKALEVSVWSCGSIVGENSVIGSVHISLKRLNDVQFDRKGIKTIDGWFKLNGYSSRF</sequence>
<dbReference type="Pfam" id="PF00613">
    <property type="entry name" value="PI3Ka"/>
    <property type="match status" value="1"/>
</dbReference>
<dbReference type="InterPro" id="IPR015433">
    <property type="entry name" value="PI3/4_kinase"/>
</dbReference>
<dbReference type="Pfam" id="PF00787">
    <property type="entry name" value="PX"/>
    <property type="match status" value="1"/>
</dbReference>
<dbReference type="Gene3D" id="1.25.40.70">
    <property type="entry name" value="Phosphatidylinositol 3-kinase, accessory domain (PIK)"/>
    <property type="match status" value="1"/>
</dbReference>
<dbReference type="PROSITE" id="PS50195">
    <property type="entry name" value="PX"/>
    <property type="match status" value="1"/>
</dbReference>
<comment type="catalytic activity">
    <reaction evidence="1">
        <text>a 1,2-diacyl-sn-glycero-3-phospho-(1D-myo-inositol) + ATP = a 1,2-diacyl-sn-glycero-3-phospho-(1D-myo-inositol-3-phosphate) + ADP + H(+)</text>
        <dbReference type="Rhea" id="RHEA:12709"/>
        <dbReference type="ChEBI" id="CHEBI:15378"/>
        <dbReference type="ChEBI" id="CHEBI:30616"/>
        <dbReference type="ChEBI" id="CHEBI:57880"/>
        <dbReference type="ChEBI" id="CHEBI:58088"/>
        <dbReference type="ChEBI" id="CHEBI:456216"/>
        <dbReference type="EC" id="2.7.1.137"/>
    </reaction>
</comment>
<protein>
    <recommendedName>
        <fullName evidence="2">phosphatidylinositol 3-kinase</fullName>
        <ecNumber evidence="2">2.7.1.137</ecNumber>
    </recommendedName>
</protein>
<evidence type="ECO:0000259" key="8">
    <source>
        <dbReference type="PROSITE" id="PS50195"/>
    </source>
</evidence>
<keyword evidence="3" id="KW-0808">Transferase</keyword>
<dbReference type="InterPro" id="IPR016024">
    <property type="entry name" value="ARM-type_fold"/>
</dbReference>
<dbReference type="WBParaSite" id="DME_0000186801-mRNA-1">
    <property type="protein sequence ID" value="DME_0000186801-mRNA-1"/>
    <property type="gene ID" value="DME_0000186801"/>
</dbReference>
<dbReference type="GO" id="GO:0016303">
    <property type="term" value="F:1-phosphatidylinositol-3-kinase activity"/>
    <property type="evidence" value="ECO:0007669"/>
    <property type="project" value="UniProtKB-EC"/>
</dbReference>
<feature type="domain" description="PIK helical" evidence="10">
    <location>
        <begin position="96"/>
        <end position="275"/>
    </location>
</feature>
<accession>A0A0N4U4X6</accession>
<dbReference type="PROSITE" id="PS51545">
    <property type="entry name" value="PIK_HELICAL"/>
    <property type="match status" value="1"/>
</dbReference>
<dbReference type="InterPro" id="IPR035892">
    <property type="entry name" value="C2_domain_sf"/>
</dbReference>
<dbReference type="InterPro" id="IPR042236">
    <property type="entry name" value="PI3K_accessory_sf"/>
</dbReference>
<dbReference type="PANTHER" id="PTHR10048:SF14">
    <property type="entry name" value="LD28067P"/>
    <property type="match status" value="1"/>
</dbReference>
<keyword evidence="6" id="KW-0067">ATP-binding</keyword>
<feature type="domain" description="PX" evidence="8">
    <location>
        <begin position="661"/>
        <end position="777"/>
    </location>
</feature>
<evidence type="ECO:0000313" key="12">
    <source>
        <dbReference type="Proteomes" id="UP000038040"/>
    </source>
</evidence>
<dbReference type="Proteomes" id="UP000274756">
    <property type="component" value="Unassembled WGS sequence"/>
</dbReference>
<dbReference type="SMART" id="SM00239">
    <property type="entry name" value="C2"/>
    <property type="match status" value="1"/>
</dbReference>
<dbReference type="Gene3D" id="1.10.1070.11">
    <property type="entry name" value="Phosphatidylinositol 3-/4-kinase, catalytic domain"/>
    <property type="match status" value="1"/>
</dbReference>
<dbReference type="Gene3D" id="3.30.1520.10">
    <property type="entry name" value="Phox-like domain"/>
    <property type="match status" value="1"/>
</dbReference>
<dbReference type="GO" id="GO:0005524">
    <property type="term" value="F:ATP binding"/>
    <property type="evidence" value="ECO:0007669"/>
    <property type="project" value="UniProtKB-KW"/>
</dbReference>
<dbReference type="SUPFAM" id="SSF49562">
    <property type="entry name" value="C2 domain (Calcium/lipid-binding domain, CaLB)"/>
    <property type="match status" value="1"/>
</dbReference>
<dbReference type="SUPFAM" id="SSF64268">
    <property type="entry name" value="PX domain"/>
    <property type="match status" value="1"/>
</dbReference>
<dbReference type="STRING" id="318479.A0A0N4U4X6"/>
<dbReference type="GO" id="GO:0048015">
    <property type="term" value="P:phosphatidylinositol-mediated signaling"/>
    <property type="evidence" value="ECO:0007669"/>
    <property type="project" value="TreeGrafter"/>
</dbReference>
<evidence type="ECO:0000256" key="6">
    <source>
        <dbReference type="ARBA" id="ARBA00022840"/>
    </source>
</evidence>
<dbReference type="InterPro" id="IPR011009">
    <property type="entry name" value="Kinase-like_dom_sf"/>
</dbReference>
<dbReference type="Pfam" id="PF00168">
    <property type="entry name" value="C2"/>
    <property type="match status" value="2"/>
</dbReference>
<evidence type="ECO:0000259" key="10">
    <source>
        <dbReference type="PROSITE" id="PS51545"/>
    </source>
</evidence>
<dbReference type="InterPro" id="IPR000403">
    <property type="entry name" value="PI3/4_kinase_cat_dom"/>
</dbReference>
<dbReference type="InterPro" id="IPR001683">
    <property type="entry name" value="PX_dom"/>
</dbReference>
<evidence type="ECO:0000313" key="14">
    <source>
        <dbReference type="WBParaSite" id="DME_0000186801-mRNA-1"/>
    </source>
</evidence>
<dbReference type="FunFam" id="1.10.1070.11:FF:000001">
    <property type="entry name" value="Phosphatidylinositol 4,5-bisphosphate 3-kinase catalytic subunit"/>
    <property type="match status" value="1"/>
</dbReference>
<organism evidence="12 14">
    <name type="scientific">Dracunculus medinensis</name>
    <name type="common">Guinea worm</name>
    <dbReference type="NCBI Taxonomy" id="318479"/>
    <lineage>
        <taxon>Eukaryota</taxon>
        <taxon>Metazoa</taxon>
        <taxon>Ecdysozoa</taxon>
        <taxon>Nematoda</taxon>
        <taxon>Chromadorea</taxon>
        <taxon>Rhabditida</taxon>
        <taxon>Spirurina</taxon>
        <taxon>Dracunculoidea</taxon>
        <taxon>Dracunculidae</taxon>
        <taxon>Dracunculus</taxon>
    </lineage>
</organism>
<dbReference type="SMART" id="SM00145">
    <property type="entry name" value="PI3Ka"/>
    <property type="match status" value="1"/>
</dbReference>
<dbReference type="GO" id="GO:0005886">
    <property type="term" value="C:plasma membrane"/>
    <property type="evidence" value="ECO:0007669"/>
    <property type="project" value="TreeGrafter"/>
</dbReference>
<dbReference type="CDD" id="cd05166">
    <property type="entry name" value="PI3Kc_II"/>
    <property type="match status" value="1"/>
</dbReference>
<dbReference type="PROSITE" id="PS00916">
    <property type="entry name" value="PI3_4_KINASE_2"/>
    <property type="match status" value="1"/>
</dbReference>
<keyword evidence="13" id="KW-1185">Reference proteome</keyword>
<dbReference type="FunFam" id="3.30.1010.10:FF:000001">
    <property type="entry name" value="Phosphatidylinositol 4-phosphate 3-kinase C2 domain-containing subunit beta"/>
    <property type="match status" value="1"/>
</dbReference>
<dbReference type="EMBL" id="UYYG01001155">
    <property type="protein sequence ID" value="VDN56255.1"/>
    <property type="molecule type" value="Genomic_DNA"/>
</dbReference>
<dbReference type="PROSITE" id="PS50290">
    <property type="entry name" value="PI3_4_KINASE_3"/>
    <property type="match status" value="1"/>
</dbReference>
<dbReference type="GO" id="GO:0005737">
    <property type="term" value="C:cytoplasm"/>
    <property type="evidence" value="ECO:0007669"/>
    <property type="project" value="TreeGrafter"/>
</dbReference>
<evidence type="ECO:0000256" key="1">
    <source>
        <dbReference type="ARBA" id="ARBA00001498"/>
    </source>
</evidence>
<feature type="domain" description="C2" evidence="7">
    <location>
        <begin position="798"/>
        <end position="966"/>
    </location>
</feature>
<dbReference type="InterPro" id="IPR018936">
    <property type="entry name" value="PI3/4_kinase_CS"/>
</dbReference>
<dbReference type="OrthoDB" id="67688at2759"/>
<dbReference type="Proteomes" id="UP000038040">
    <property type="component" value="Unplaced"/>
</dbReference>
<evidence type="ECO:0000256" key="3">
    <source>
        <dbReference type="ARBA" id="ARBA00022679"/>
    </source>
</evidence>
<dbReference type="SUPFAM" id="SSF48371">
    <property type="entry name" value="ARM repeat"/>
    <property type="match status" value="1"/>
</dbReference>
<dbReference type="GO" id="GO:0035005">
    <property type="term" value="F:1-phosphatidylinositol-4-phosphate 3-kinase activity"/>
    <property type="evidence" value="ECO:0007669"/>
    <property type="project" value="TreeGrafter"/>
</dbReference>
<dbReference type="InterPro" id="IPR036940">
    <property type="entry name" value="PI3/4_kinase_cat_sf"/>
</dbReference>
<dbReference type="SMART" id="SM00312">
    <property type="entry name" value="PX"/>
    <property type="match status" value="1"/>
</dbReference>
<evidence type="ECO:0000259" key="7">
    <source>
        <dbReference type="PROSITE" id="PS50004"/>
    </source>
</evidence>